<dbReference type="EMBL" id="JADQAZ010000001">
    <property type="protein sequence ID" value="MBT0956531.1"/>
    <property type="molecule type" value="Genomic_DNA"/>
</dbReference>
<evidence type="ECO:0000256" key="1">
    <source>
        <dbReference type="SAM" id="MobiDB-lite"/>
    </source>
</evidence>
<comment type="caution">
    <text evidence="2">The sequence shown here is derived from an EMBL/GenBank/DDBJ whole genome shotgun (WGS) entry which is preliminary data.</text>
</comment>
<feature type="region of interest" description="Disordered" evidence="1">
    <location>
        <begin position="1"/>
        <end position="36"/>
    </location>
</feature>
<evidence type="ECO:0000313" key="2">
    <source>
        <dbReference type="EMBL" id="MBT0956531.1"/>
    </source>
</evidence>
<protein>
    <submittedName>
        <fullName evidence="2">Uncharacterized protein</fullName>
    </submittedName>
</protein>
<gene>
    <name evidence="2" type="ORF">IV417_03965</name>
</gene>
<evidence type="ECO:0000313" key="3">
    <source>
        <dbReference type="Proteomes" id="UP001315686"/>
    </source>
</evidence>
<organism evidence="2 3">
    <name type="scientific">Harenicola maris</name>
    <dbReference type="NCBI Taxonomy" id="2841044"/>
    <lineage>
        <taxon>Bacteria</taxon>
        <taxon>Pseudomonadati</taxon>
        <taxon>Pseudomonadota</taxon>
        <taxon>Alphaproteobacteria</taxon>
        <taxon>Rhodobacterales</taxon>
        <taxon>Paracoccaceae</taxon>
        <taxon>Harenicola</taxon>
    </lineage>
</organism>
<sequence>MAPTPSKRKAAERAPEQNKDTDRRSRETPKDLWDITPDSEVDSRAIITDWASI</sequence>
<accession>A0AAP2G6S3</accession>
<proteinExistence type="predicted"/>
<keyword evidence="3" id="KW-1185">Reference proteome</keyword>
<dbReference type="AlphaFoldDB" id="A0AAP2G6S3"/>
<reference evidence="2 3" key="1">
    <citation type="journal article" date="2021" name="Arch. Microbiol.">
        <title>Harenicola maris gen. nov., sp. nov. isolated from the Sea of Japan shallow sediments.</title>
        <authorList>
            <person name="Romanenko L.A."/>
            <person name="Kurilenko V.V."/>
            <person name="Chernysheva N.Y."/>
            <person name="Tekutyeva L.A."/>
            <person name="Velansky P.V."/>
            <person name="Svetashev V.I."/>
            <person name="Isaeva M.P."/>
        </authorList>
    </citation>
    <scope>NUCLEOTIDE SEQUENCE [LARGE SCALE GENOMIC DNA]</scope>
    <source>
        <strain evidence="2 3">KMM 3653</strain>
    </source>
</reference>
<dbReference type="RefSeq" id="WP_327792731.1">
    <property type="nucleotide sequence ID" value="NZ_JADQAZ010000001.1"/>
</dbReference>
<dbReference type="Proteomes" id="UP001315686">
    <property type="component" value="Unassembled WGS sequence"/>
</dbReference>
<feature type="compositionally biased region" description="Basic and acidic residues" evidence="1">
    <location>
        <begin position="9"/>
        <end position="33"/>
    </location>
</feature>
<name>A0AAP2G6S3_9RHOB</name>